<gene>
    <name evidence="2" type="ORF">O1Q98_02700</name>
</gene>
<keyword evidence="3" id="KW-1185">Reference proteome</keyword>
<reference evidence="2 3" key="1">
    <citation type="submission" date="2022-12" db="EMBL/GenBank/DDBJ databases">
        <title>Complete genome sequencing of Dickeya lacustris type strain LMG30899.</title>
        <authorList>
            <person name="Dobhal S."/>
            <person name="Arizala D."/>
            <person name="Arif M."/>
        </authorList>
    </citation>
    <scope>NUCLEOTIDE SEQUENCE [LARGE SCALE GENOMIC DNA]</scope>
    <source>
        <strain evidence="2 3">LMG30899</strain>
    </source>
</reference>
<feature type="region of interest" description="Disordered" evidence="1">
    <location>
        <begin position="232"/>
        <end position="253"/>
    </location>
</feature>
<keyword evidence="2" id="KW-0418">Kinase</keyword>
<accession>A0ABY8G8E0</accession>
<dbReference type="GO" id="GO:0016301">
    <property type="term" value="F:kinase activity"/>
    <property type="evidence" value="ECO:0007669"/>
    <property type="project" value="UniProtKB-KW"/>
</dbReference>
<name>A0ABY8G8E0_9GAMM</name>
<protein>
    <submittedName>
        <fullName evidence="2">Serine kinase</fullName>
    </submittedName>
</protein>
<dbReference type="EMBL" id="CP114280">
    <property type="protein sequence ID" value="WFN56238.1"/>
    <property type="molecule type" value="Genomic_DNA"/>
</dbReference>
<evidence type="ECO:0000313" key="3">
    <source>
        <dbReference type="Proteomes" id="UP001219630"/>
    </source>
</evidence>
<dbReference type="Proteomes" id="UP001219630">
    <property type="component" value="Chromosome"/>
</dbReference>
<organism evidence="2 3">
    <name type="scientific">Dickeya lacustris</name>
    <dbReference type="NCBI Taxonomy" id="2259638"/>
    <lineage>
        <taxon>Bacteria</taxon>
        <taxon>Pseudomonadati</taxon>
        <taxon>Pseudomonadota</taxon>
        <taxon>Gammaproteobacteria</taxon>
        <taxon>Enterobacterales</taxon>
        <taxon>Pectobacteriaceae</taxon>
        <taxon>Dickeya</taxon>
    </lineage>
</organism>
<sequence>MHNDSEVNHTRDNGSALDDAEANARLVWSRWWCYGCLQQADKSWCDGRIAERDMALAALQHAALCRRLNLPATLPPAPQPALLQLAQLNARQRERVLILIASVCRESVYPLPEALTLWCRRLAKALRPGMWLPAALNVTPLPRQAALAILSCRFPEICGSRLQLLYPCEMGYPREAQQPDMASWRDSVPLGRVSALCDAIIWKAADEAAFAGKTPHLDTQHLDRQDLDTQHLDRQDLDTQHRDTQHLDRQGEA</sequence>
<keyword evidence="2" id="KW-0808">Transferase</keyword>
<dbReference type="RefSeq" id="WP_205744250.1">
    <property type="nucleotide sequence ID" value="NZ_CP114280.1"/>
</dbReference>
<evidence type="ECO:0000256" key="1">
    <source>
        <dbReference type="SAM" id="MobiDB-lite"/>
    </source>
</evidence>
<evidence type="ECO:0000313" key="2">
    <source>
        <dbReference type="EMBL" id="WFN56238.1"/>
    </source>
</evidence>
<proteinExistence type="predicted"/>